<reference evidence="1 2" key="1">
    <citation type="submission" date="2010-02" db="EMBL/GenBank/DDBJ databases">
        <authorList>
            <person name="Weinstock G."/>
            <person name="Sodergren E."/>
            <person name="Clifton S."/>
            <person name="Fulton L."/>
            <person name="Fulton B."/>
            <person name="Courtney L."/>
            <person name="Fronick C."/>
            <person name="Harrison M."/>
            <person name="Strong C."/>
            <person name="Farmer C."/>
            <person name="Delahaunty K."/>
            <person name="Markovic C."/>
            <person name="Hall O."/>
            <person name="Minx P."/>
            <person name="Tomlinson C."/>
            <person name="Mitreva M."/>
            <person name="Nelson J."/>
            <person name="Hou S."/>
            <person name="Wollam A."/>
            <person name="Pepin K.H."/>
            <person name="Johnson M."/>
            <person name="Bhonagiri V."/>
            <person name="Zhang X."/>
            <person name="Suruliraj S."/>
            <person name="Warren W."/>
            <person name="Chinwalla A."/>
            <person name="Mardis E.R."/>
            <person name="Wilson R.K."/>
        </authorList>
    </citation>
    <scope>NUCLEOTIDE SEQUENCE [LARGE SCALE GENOMIC DNA]</scope>
    <source>
        <strain evidence="1 2">ATCC 23685</strain>
    </source>
</reference>
<name>D4F6K0_EDWTA</name>
<sequence length="42" mass="4765">MTLAVCWLRPTQGRRGKRVHPVVQEDATANALPARRTLYFPS</sequence>
<gene>
    <name evidence="1" type="ORF">EDWATA_02381</name>
</gene>
<comment type="caution">
    <text evidence="1">The sequence shown here is derived from an EMBL/GenBank/DDBJ whole genome shotgun (WGS) entry which is preliminary data.</text>
</comment>
<dbReference type="AlphaFoldDB" id="D4F6K0"/>
<feature type="non-terminal residue" evidence="1">
    <location>
        <position position="42"/>
    </location>
</feature>
<organism evidence="1 2">
    <name type="scientific">Edwardsiella tarda ATCC 23685</name>
    <dbReference type="NCBI Taxonomy" id="500638"/>
    <lineage>
        <taxon>Bacteria</taxon>
        <taxon>Pseudomonadati</taxon>
        <taxon>Pseudomonadota</taxon>
        <taxon>Gammaproteobacteria</taxon>
        <taxon>Enterobacterales</taxon>
        <taxon>Hafniaceae</taxon>
        <taxon>Edwardsiella</taxon>
    </lineage>
</organism>
<evidence type="ECO:0000313" key="2">
    <source>
        <dbReference type="Proteomes" id="UP000003692"/>
    </source>
</evidence>
<proteinExistence type="predicted"/>
<dbReference type="EMBL" id="ADGK01000206">
    <property type="protein sequence ID" value="EFE22610.1"/>
    <property type="molecule type" value="Genomic_DNA"/>
</dbReference>
<protein>
    <submittedName>
        <fullName evidence="1">Uncharacterized protein</fullName>
    </submittedName>
</protein>
<dbReference type="Proteomes" id="UP000003692">
    <property type="component" value="Unassembled WGS sequence"/>
</dbReference>
<accession>D4F6K0</accession>
<evidence type="ECO:0000313" key="1">
    <source>
        <dbReference type="EMBL" id="EFE22610.1"/>
    </source>
</evidence>
<dbReference type="HOGENOM" id="CLU_3262010_0_0_6"/>